<dbReference type="Pfam" id="PF02018">
    <property type="entry name" value="CBM_4_9"/>
    <property type="match status" value="1"/>
</dbReference>
<feature type="compositionally biased region" description="Low complexity" evidence="9">
    <location>
        <begin position="23"/>
        <end position="33"/>
    </location>
</feature>
<evidence type="ECO:0000256" key="7">
    <source>
        <dbReference type="PROSITE-ProRule" id="PRU10060"/>
    </source>
</evidence>
<evidence type="ECO:0000256" key="10">
    <source>
        <dbReference type="SAM" id="Phobius"/>
    </source>
</evidence>
<proteinExistence type="inferred from homology"/>
<dbReference type="CDD" id="cd02850">
    <property type="entry name" value="E_set_Cellulase_N"/>
    <property type="match status" value="1"/>
</dbReference>
<dbReference type="PROSITE" id="PS00592">
    <property type="entry name" value="GH9_2"/>
    <property type="match status" value="1"/>
</dbReference>
<evidence type="ECO:0000313" key="14">
    <source>
        <dbReference type="EMBL" id="GCD21106.1"/>
    </source>
</evidence>
<dbReference type="SUPFAM" id="SSF81296">
    <property type="entry name" value="E set domains"/>
    <property type="match status" value="1"/>
</dbReference>
<dbReference type="SUPFAM" id="SSF48726">
    <property type="entry name" value="Immunoglobulin"/>
    <property type="match status" value="1"/>
</dbReference>
<dbReference type="InterPro" id="IPR004197">
    <property type="entry name" value="Cellulase_Ig-like"/>
</dbReference>
<dbReference type="GO" id="GO:0008810">
    <property type="term" value="F:cellulase activity"/>
    <property type="evidence" value="ECO:0007669"/>
    <property type="project" value="UniProtKB-EC"/>
</dbReference>
<dbReference type="InterPro" id="IPR008979">
    <property type="entry name" value="Galactose-bd-like_sf"/>
</dbReference>
<dbReference type="Pfam" id="PF00759">
    <property type="entry name" value="Glyco_hydro_9"/>
    <property type="match status" value="1"/>
</dbReference>
<evidence type="ECO:0000256" key="6">
    <source>
        <dbReference type="PROSITE-ProRule" id="PRU10059"/>
    </source>
</evidence>
<evidence type="ECO:0000256" key="4">
    <source>
        <dbReference type="ARBA" id="ARBA00023295"/>
    </source>
</evidence>
<sequence>MSVSDVVEALPVLTARTTRHRAPTAPALTLPETPWSPHPPRAHAGAAGGWPARRRPLLVVAAVASTATAAPLTDEHGFADGDAQGWFTYANAGSVSSSVTGGEMCAAVDGGVNPWDIALQHDDVTYDRDTTYTVSFEAHASAPVTVPVQGGLGYPAAFGHQVVLDGTATPQHVEFTFTPADWPTRPGTPGSPVADDWTTGTGQVSFQLGGQAAPYTFCVDDFSVTSGARIDHSFAGGDLGAFSLYDAAGGGTARAGADGLSACIDLRGGYANPYEAGLELKHVEVVEGRSYVLELTAYASDPAPVNVLVGQFGEPWHRVLDDDAALTTTPTTFTYAFTADASFSADPSAAYGRIQLELGRRTAPYTFCITELSFAETTEPPPPYAPDTGSRVRVNQVGYLTDGPKRATLVTTQTEPVDWELRSGSTVVASGTSTPRGVDPTAGVNVHVVDFGDVTTPGTYTLRADGETSHPFVVGDDLYDSLRHDALDYFYPVRSGIAIDGSIMGDGRYTRPAGHVGRPGDAGANQGDHAVPCITPAEAQNLYGDWTCDYTLDVVGGWYDAGDHGKYVVNGGIAVAQVMSTYERALHAPTGDVAALGDGSLDIPLVEQTNGVPDALDEARWELEWMLRMQVPAGEPLAGMVHHKVHDVDWTGLPLLPSDDPQERRLHRPSTAATLNLAAAAAQGARLWEPYDAEFAAELLAAARTAYAAAVATPDLYAPAPNADPSPGGGPYDDTDVTDEFYWAAAELFLTTGEPQFRDAVLANELHTADIFTAGGMYWGETAALGRLDLAVVESDIPGRTAIRQSVVDGAETYLERQAAEPFGTAYSGDDDGVYEWGSNSAVLNNQVVLGTAFDLTGDQRFADAVLESMDYLLGRNALNISYVTGYGDVFSDDQHSRWFAHSLTDALPNPPVGSVSGGPNSDVGTWDPVISGLYGPDHMCAPQLCYVDDIQSWSTNEITVNWNSALSWVASFVADQRGGASAAGTVAWVRTGPADVTVADGAQARFTVAASGSPTPTVQWQRLVDGTWTDVPGATEATLAFTARTADSGARFRAYVANSFGGAYSDPATLTVAAPGAPGGGAGGTSSGVAPAAARPGPLAVTGADPWALLGIGLLLVAAGAGAVVLTRRARTTG</sequence>
<evidence type="ECO:0000256" key="3">
    <source>
        <dbReference type="ARBA" id="ARBA00023277"/>
    </source>
</evidence>
<dbReference type="SUPFAM" id="SSF49785">
    <property type="entry name" value="Galactose-binding domain-like"/>
    <property type="match status" value="2"/>
</dbReference>
<dbReference type="EC" id="3.2.1.4" evidence="8"/>
<keyword evidence="10" id="KW-0812">Transmembrane</keyword>
<dbReference type="InterPro" id="IPR014756">
    <property type="entry name" value="Ig_E-set"/>
</dbReference>
<feature type="region of interest" description="Disordered" evidence="9">
    <location>
        <begin position="17"/>
        <end position="49"/>
    </location>
</feature>
<comment type="catalytic activity">
    <reaction evidence="8">
        <text>Endohydrolysis of (1-&gt;4)-beta-D-glucosidic linkages in cellulose, lichenin and cereal beta-D-glucans.</text>
        <dbReference type="EC" id="3.2.1.4"/>
    </reaction>
</comment>
<feature type="transmembrane region" description="Helical" evidence="10">
    <location>
        <begin position="1108"/>
        <end position="1127"/>
    </location>
</feature>
<dbReference type="GO" id="GO:0030245">
    <property type="term" value="P:cellulose catabolic process"/>
    <property type="evidence" value="ECO:0007669"/>
    <property type="project" value="UniProtKB-KW"/>
</dbReference>
<dbReference type="InterPro" id="IPR012341">
    <property type="entry name" value="6hp_glycosidase-like_sf"/>
</dbReference>
<reference evidence="14 15" key="1">
    <citation type="submission" date="2018-11" db="EMBL/GenBank/DDBJ databases">
        <title>Draft genome sequence of Cellulomonas takizawaensis strain TKZ-21.</title>
        <authorList>
            <person name="Yamamura H."/>
            <person name="Hayashi T."/>
            <person name="Hamada M."/>
            <person name="Serisawa Y."/>
            <person name="Matsuyama K."/>
            <person name="Nakagawa Y."/>
            <person name="Otoguro M."/>
            <person name="Yanagida F."/>
            <person name="Hayakawa M."/>
        </authorList>
    </citation>
    <scope>NUCLEOTIDE SEQUENCE [LARGE SCALE GENOMIC DNA]</scope>
    <source>
        <strain evidence="14 15">TKZ-21</strain>
    </source>
</reference>
<dbReference type="Gene3D" id="2.60.40.10">
    <property type="entry name" value="Immunoglobulins"/>
    <property type="match status" value="2"/>
</dbReference>
<dbReference type="PROSITE" id="PS00698">
    <property type="entry name" value="GH9_3"/>
    <property type="match status" value="1"/>
</dbReference>
<dbReference type="InterPro" id="IPR008928">
    <property type="entry name" value="6-hairpin_glycosidase_sf"/>
</dbReference>
<keyword evidence="10" id="KW-0472">Membrane</keyword>
<evidence type="ECO:0000259" key="13">
    <source>
        <dbReference type="Pfam" id="PF02927"/>
    </source>
</evidence>
<evidence type="ECO:0000256" key="1">
    <source>
        <dbReference type="ARBA" id="ARBA00007072"/>
    </source>
</evidence>
<evidence type="ECO:0000256" key="9">
    <source>
        <dbReference type="SAM" id="MobiDB-lite"/>
    </source>
</evidence>
<evidence type="ECO:0000256" key="5">
    <source>
        <dbReference type="ARBA" id="ARBA00023326"/>
    </source>
</evidence>
<feature type="domain" description="Cellulase Ig-like" evidence="13">
    <location>
        <begin position="388"/>
        <end position="469"/>
    </location>
</feature>
<dbReference type="AlphaFoldDB" id="A0A401V2J2"/>
<dbReference type="Proteomes" id="UP000288246">
    <property type="component" value="Unassembled WGS sequence"/>
</dbReference>
<keyword evidence="3 6" id="KW-0119">Carbohydrate metabolism</keyword>
<keyword evidence="15" id="KW-1185">Reference proteome</keyword>
<evidence type="ECO:0000256" key="8">
    <source>
        <dbReference type="RuleBase" id="RU361166"/>
    </source>
</evidence>
<keyword evidence="8" id="KW-0136">Cellulose degradation</keyword>
<evidence type="ECO:0000259" key="11">
    <source>
        <dbReference type="Pfam" id="PF00759"/>
    </source>
</evidence>
<feature type="active site" evidence="7">
    <location>
        <position position="949"/>
    </location>
</feature>
<organism evidence="14 15">
    <name type="scientific">Cellulomonas algicola</name>
    <dbReference type="NCBI Taxonomy" id="2071633"/>
    <lineage>
        <taxon>Bacteria</taxon>
        <taxon>Bacillati</taxon>
        <taxon>Actinomycetota</taxon>
        <taxon>Actinomycetes</taxon>
        <taxon>Micrococcales</taxon>
        <taxon>Cellulomonadaceae</taxon>
        <taxon>Cellulomonas</taxon>
    </lineage>
</organism>
<dbReference type="Gene3D" id="1.50.10.10">
    <property type="match status" value="1"/>
</dbReference>
<comment type="similarity">
    <text evidence="1 6 8">Belongs to the glycosyl hydrolase 9 (cellulase E) family.</text>
</comment>
<dbReference type="EMBL" id="BHYL01000231">
    <property type="protein sequence ID" value="GCD21106.1"/>
    <property type="molecule type" value="Genomic_DNA"/>
</dbReference>
<evidence type="ECO:0000256" key="2">
    <source>
        <dbReference type="ARBA" id="ARBA00022801"/>
    </source>
</evidence>
<evidence type="ECO:0000313" key="15">
    <source>
        <dbReference type="Proteomes" id="UP000288246"/>
    </source>
</evidence>
<name>A0A401V2J2_9CELL</name>
<feature type="domain" description="Glycoside hydrolase family 9" evidence="11">
    <location>
        <begin position="479"/>
        <end position="970"/>
    </location>
</feature>
<dbReference type="InterPro" id="IPR018221">
    <property type="entry name" value="Glyco_hydro_9_His_AS"/>
</dbReference>
<dbReference type="SUPFAM" id="SSF48208">
    <property type="entry name" value="Six-hairpin glycosidases"/>
    <property type="match status" value="1"/>
</dbReference>
<dbReference type="RefSeq" id="WP_235843495.1">
    <property type="nucleotide sequence ID" value="NZ_BHYL01000231.1"/>
</dbReference>
<evidence type="ECO:0000259" key="12">
    <source>
        <dbReference type="Pfam" id="PF02018"/>
    </source>
</evidence>
<dbReference type="InterPro" id="IPR001701">
    <property type="entry name" value="Glyco_hydro_9"/>
</dbReference>
<keyword evidence="2 6" id="KW-0378">Hydrolase</keyword>
<accession>A0A401V2J2</accession>
<dbReference type="InterPro" id="IPR036179">
    <property type="entry name" value="Ig-like_dom_sf"/>
</dbReference>
<dbReference type="Pfam" id="PF02927">
    <property type="entry name" value="CelD_N"/>
    <property type="match status" value="1"/>
</dbReference>
<dbReference type="PANTHER" id="PTHR22298">
    <property type="entry name" value="ENDO-1,4-BETA-GLUCANASE"/>
    <property type="match status" value="1"/>
</dbReference>
<keyword evidence="10" id="KW-1133">Transmembrane helix</keyword>
<dbReference type="Gene3D" id="2.60.120.260">
    <property type="entry name" value="Galactose-binding domain-like"/>
    <property type="match status" value="2"/>
</dbReference>
<feature type="active site" evidence="6">
    <location>
        <position position="896"/>
    </location>
</feature>
<dbReference type="InterPro" id="IPR013783">
    <property type="entry name" value="Ig-like_fold"/>
</dbReference>
<comment type="caution">
    <text evidence="14">The sequence shown here is derived from an EMBL/GenBank/DDBJ whole genome shotgun (WGS) entry which is preliminary data.</text>
</comment>
<feature type="active site" evidence="7">
    <location>
        <position position="958"/>
    </location>
</feature>
<keyword evidence="4 6" id="KW-0326">Glycosidase</keyword>
<protein>
    <recommendedName>
        <fullName evidence="8">Endoglucanase</fullName>
        <ecNumber evidence="8">3.2.1.4</ecNumber>
    </recommendedName>
</protein>
<keyword evidence="5 6" id="KW-0624">Polysaccharide degradation</keyword>
<feature type="domain" description="CBM-cenC" evidence="12">
    <location>
        <begin position="74"/>
        <end position="180"/>
    </location>
</feature>
<gene>
    <name evidence="14" type="ORF">CTKZ_26680</name>
</gene>
<dbReference type="InterPro" id="IPR003305">
    <property type="entry name" value="CenC_carb-bd"/>
</dbReference>
<dbReference type="InterPro" id="IPR033126">
    <property type="entry name" value="Glyco_hydro_9_Asp/Glu_AS"/>
</dbReference>